<keyword evidence="3" id="KW-1185">Reference proteome</keyword>
<evidence type="ECO:0000256" key="1">
    <source>
        <dbReference type="SAM" id="MobiDB-lite"/>
    </source>
</evidence>
<dbReference type="GO" id="GO:0003697">
    <property type="term" value="F:single-stranded DNA binding"/>
    <property type="evidence" value="ECO:0007669"/>
    <property type="project" value="InterPro"/>
</dbReference>
<dbReference type="PANTHER" id="PTHR14944">
    <property type="entry name" value="RPA-RELATED PROTEIN RADX"/>
    <property type="match status" value="1"/>
</dbReference>
<dbReference type="Pfam" id="PF17659">
    <property type="entry name" value="RADX"/>
    <property type="match status" value="1"/>
</dbReference>
<proteinExistence type="predicted"/>
<sequence length="813" mass="92650">MEESSSSGSSLSRGSFLYKLLERLCANPSLDIREEDTCPVTVVALHRYLSEPGHEDSYSYDVTLTDGVWRAKCFLHSSLNHMVHTNALRTGSDINITRCSFVYNERRLGHGYICIENITRNPHLRIYDKDINALPLLVKHGMERSTFLQSDVPLQVIRKHYLPLWNNDDPDGGMWISEPPTDNTMLDVSKITFLCNLEAQFKNLQKPFPLLVKVIHKSRLRYYGKHGLNIDCPFQAYFEVADQSGTMSLVLWNDLCPEFYQRLHVGTVLYLQNYTLKQSYLNRSRPHMDHYRMKAFNSVEICLNPHKPASLITIISPKSVLPQWGLPDVSYQFTTRSELDQLSNNSTCDIIGLVTFVGRVERVRCKSNKGLPEKYWTYRWIHAVDGTSDCPFIIEMFSSSQPEIFSHICPMNYLVCTQMRLCCVDDGLPYLTTSCETQMFITGYHKGQPYVSDPKVKSFIQWTKTLKDNIILQKTTLGGFYNYPRAPKIFTQSEENASVPLVSTADLKKELEALQYREHKRLAIQGQIMAVLFMKDLTSDKDSSQTEQRTVNPVILTQLCENVQDATTDPDAKLKQTETRKRRSLVKEAQQFPEDVTPTKKRIRHNNADTEQPENKTGNSSKEPEKIICKDSGVVSWESSRWTKQKLDVSEHLHQGILKEDSISRKFTFEEKDSLLQWSNLHPAQWTSEHSTNPSPPVTIPGYYLITILGINRQLAVDAAYVPVVHPDEPCAVGLLQEPHSNSMLSCLSSGFLCPLSADTSRSIHPQPEEILETAEELEGLHVVCVLDLCHLGGDKVEVLINKVYKLTETCLN</sequence>
<evidence type="ECO:0000313" key="2">
    <source>
        <dbReference type="EMBL" id="KAK7922676.1"/>
    </source>
</evidence>
<evidence type="ECO:0008006" key="4">
    <source>
        <dbReference type="Google" id="ProtNLM"/>
    </source>
</evidence>
<dbReference type="InterPro" id="IPR012340">
    <property type="entry name" value="NA-bd_OB-fold"/>
</dbReference>
<protein>
    <recommendedName>
        <fullName evidence="4">RPA-related protein RADX</fullName>
    </recommendedName>
</protein>
<dbReference type="PANTHER" id="PTHR14944:SF4">
    <property type="entry name" value="RPA1 RELATED SINGLE STRANDED DNA BINDING PROTEIN, X-LINKED"/>
    <property type="match status" value="1"/>
</dbReference>
<gene>
    <name evidence="2" type="ORF">WMY93_009578</name>
</gene>
<dbReference type="AlphaFoldDB" id="A0AAW0PC00"/>
<dbReference type="EMBL" id="JBBPFD010000006">
    <property type="protein sequence ID" value="KAK7922676.1"/>
    <property type="molecule type" value="Genomic_DNA"/>
</dbReference>
<dbReference type="InterPro" id="IPR040893">
    <property type="entry name" value="RADX"/>
</dbReference>
<comment type="caution">
    <text evidence="2">The sequence shown here is derived from an EMBL/GenBank/DDBJ whole genome shotgun (WGS) entry which is preliminary data.</text>
</comment>
<dbReference type="Gene3D" id="2.40.50.140">
    <property type="entry name" value="Nucleic acid-binding proteins"/>
    <property type="match status" value="2"/>
</dbReference>
<dbReference type="SUPFAM" id="SSF50249">
    <property type="entry name" value="Nucleic acid-binding proteins"/>
    <property type="match status" value="1"/>
</dbReference>
<feature type="region of interest" description="Disordered" evidence="1">
    <location>
        <begin position="567"/>
        <end position="625"/>
    </location>
</feature>
<accession>A0AAW0PC00</accession>
<dbReference type="Proteomes" id="UP001460270">
    <property type="component" value="Unassembled WGS sequence"/>
</dbReference>
<evidence type="ECO:0000313" key="3">
    <source>
        <dbReference type="Proteomes" id="UP001460270"/>
    </source>
</evidence>
<organism evidence="2 3">
    <name type="scientific">Mugilogobius chulae</name>
    <name type="common">yellowstripe goby</name>
    <dbReference type="NCBI Taxonomy" id="88201"/>
    <lineage>
        <taxon>Eukaryota</taxon>
        <taxon>Metazoa</taxon>
        <taxon>Chordata</taxon>
        <taxon>Craniata</taxon>
        <taxon>Vertebrata</taxon>
        <taxon>Euteleostomi</taxon>
        <taxon>Actinopterygii</taxon>
        <taxon>Neopterygii</taxon>
        <taxon>Teleostei</taxon>
        <taxon>Neoteleostei</taxon>
        <taxon>Acanthomorphata</taxon>
        <taxon>Gobiaria</taxon>
        <taxon>Gobiiformes</taxon>
        <taxon>Gobioidei</taxon>
        <taxon>Gobiidae</taxon>
        <taxon>Gobionellinae</taxon>
        <taxon>Mugilogobius</taxon>
    </lineage>
</organism>
<reference evidence="3" key="1">
    <citation type="submission" date="2024-04" db="EMBL/GenBank/DDBJ databases">
        <title>Salinicola lusitanus LLJ914,a marine bacterium isolated from the Okinawa Trough.</title>
        <authorList>
            <person name="Li J."/>
        </authorList>
    </citation>
    <scope>NUCLEOTIDE SEQUENCE [LARGE SCALE GENOMIC DNA]</scope>
</reference>
<feature type="compositionally biased region" description="Basic and acidic residues" evidence="1">
    <location>
        <begin position="570"/>
        <end position="579"/>
    </location>
</feature>
<name>A0AAW0PC00_9GOBI</name>